<dbReference type="InterPro" id="IPR050482">
    <property type="entry name" value="Sensor_HK_TwoCompSys"/>
</dbReference>
<comment type="caution">
    <text evidence="6">The sequence shown here is derived from an EMBL/GenBank/DDBJ whole genome shotgun (WGS) entry which is preliminary data.</text>
</comment>
<evidence type="ECO:0000256" key="2">
    <source>
        <dbReference type="ARBA" id="ARBA00022777"/>
    </source>
</evidence>
<sequence length="405" mass="46199">MNDSGMDAVLRAIFSSIFDQVAIYCIVENDEGEPVDFVLENVNDAYITTNGLTRDAIIGRLYSEIWANEMERGFWNLMIKVARAGCGRSVSRHEPRSNYFEGTCTSIPGIYYQMFAFMPYPGKLVVILKDKSEWYRLTFSLKEKERLLLKYREDLRSLTARLTLAEERTRRSIATVLHDRIGYSMVTMVRALRRLYEMCKDSDLRREVDEVAAEMEKLVKEVRSFTFEISPTLLYDVGLEAALESLGEDFFSKQGIRYEFQSSGKEGKLPEDTKILLFQMVRELFVNIAKHAKASSVVVRIRRGAKKYQVVVEDDGIGFHTPVEKDFRNFSGMGLFSIRERLKSVGGQFSIVSAPDEGTIVSIVAPISVEHAVLTSPKEDDTRMESIIKSRLDHVIDIHGGRRAF</sequence>
<feature type="coiled-coil region" evidence="4">
    <location>
        <begin position="141"/>
        <end position="168"/>
    </location>
</feature>
<dbReference type="CDD" id="cd16917">
    <property type="entry name" value="HATPase_UhpB-NarQ-NarX-like"/>
    <property type="match status" value="1"/>
</dbReference>
<keyword evidence="4" id="KW-0175">Coiled coil</keyword>
<dbReference type="GO" id="GO:0016301">
    <property type="term" value="F:kinase activity"/>
    <property type="evidence" value="ECO:0007669"/>
    <property type="project" value="UniProtKB-KW"/>
</dbReference>
<accession>A0A073IRI5</accession>
<dbReference type="Pfam" id="PF02518">
    <property type="entry name" value="HATPase_c"/>
    <property type="match status" value="1"/>
</dbReference>
<keyword evidence="2" id="KW-0418">Kinase</keyword>
<dbReference type="STRING" id="2754.EH55_05180"/>
<keyword evidence="1" id="KW-0808">Transferase</keyword>
<evidence type="ECO:0000256" key="3">
    <source>
        <dbReference type="ARBA" id="ARBA00023012"/>
    </source>
</evidence>
<dbReference type="Proteomes" id="UP000027665">
    <property type="component" value="Unassembled WGS sequence"/>
</dbReference>
<evidence type="ECO:0000259" key="5">
    <source>
        <dbReference type="PROSITE" id="PS50109"/>
    </source>
</evidence>
<dbReference type="InterPro" id="IPR005467">
    <property type="entry name" value="His_kinase_dom"/>
</dbReference>
<proteinExistence type="predicted"/>
<dbReference type="PANTHER" id="PTHR24421:SF58">
    <property type="entry name" value="SIGNAL TRANSDUCTION HISTIDINE-PROTEIN KINASE_PHOSPHATASE UHPB"/>
    <property type="match status" value="1"/>
</dbReference>
<dbReference type="InterPro" id="IPR003594">
    <property type="entry name" value="HATPase_dom"/>
</dbReference>
<evidence type="ECO:0000256" key="1">
    <source>
        <dbReference type="ARBA" id="ARBA00022679"/>
    </source>
</evidence>
<organism evidence="6 7">
    <name type="scientific">Synergistes jonesii</name>
    <dbReference type="NCBI Taxonomy" id="2754"/>
    <lineage>
        <taxon>Bacteria</taxon>
        <taxon>Thermotogati</taxon>
        <taxon>Synergistota</taxon>
        <taxon>Synergistia</taxon>
        <taxon>Synergistales</taxon>
        <taxon>Synergistaceae</taxon>
        <taxon>Synergistes</taxon>
    </lineage>
</organism>
<dbReference type="eggNOG" id="COG4585">
    <property type="taxonomic scope" value="Bacteria"/>
</dbReference>
<reference evidence="6 7" key="1">
    <citation type="submission" date="2014-04" db="EMBL/GenBank/DDBJ databases">
        <title>Draft Genome Sequence of Synergistes jonesii.</title>
        <authorList>
            <person name="Coil D.A."/>
            <person name="Eisen J.A."/>
            <person name="Holland-Moritz H.E."/>
        </authorList>
    </citation>
    <scope>NUCLEOTIDE SEQUENCE [LARGE SCALE GENOMIC DNA]</scope>
    <source>
        <strain evidence="6 7">78-1</strain>
    </source>
</reference>
<dbReference type="OrthoDB" id="6231at2"/>
<protein>
    <recommendedName>
        <fullName evidence="5">Histidine kinase domain-containing protein</fullName>
    </recommendedName>
</protein>
<keyword evidence="7" id="KW-1185">Reference proteome</keyword>
<evidence type="ECO:0000313" key="6">
    <source>
        <dbReference type="EMBL" id="KEJ92394.1"/>
    </source>
</evidence>
<dbReference type="PANTHER" id="PTHR24421">
    <property type="entry name" value="NITRATE/NITRITE SENSOR PROTEIN NARX-RELATED"/>
    <property type="match status" value="1"/>
</dbReference>
<dbReference type="GeneID" id="90984799"/>
<feature type="domain" description="Histidine kinase" evidence="5">
    <location>
        <begin position="277"/>
        <end position="369"/>
    </location>
</feature>
<evidence type="ECO:0000256" key="4">
    <source>
        <dbReference type="SAM" id="Coils"/>
    </source>
</evidence>
<dbReference type="GO" id="GO:0000160">
    <property type="term" value="P:phosphorelay signal transduction system"/>
    <property type="evidence" value="ECO:0007669"/>
    <property type="project" value="UniProtKB-KW"/>
</dbReference>
<keyword evidence="3" id="KW-0902">Two-component regulatory system</keyword>
<dbReference type="Gene3D" id="3.30.565.10">
    <property type="entry name" value="Histidine kinase-like ATPase, C-terminal domain"/>
    <property type="match status" value="1"/>
</dbReference>
<evidence type="ECO:0000313" key="7">
    <source>
        <dbReference type="Proteomes" id="UP000027665"/>
    </source>
</evidence>
<dbReference type="SMART" id="SM00387">
    <property type="entry name" value="HATPase_c"/>
    <property type="match status" value="1"/>
</dbReference>
<dbReference type="AlphaFoldDB" id="A0A073IRI5"/>
<dbReference type="EMBL" id="JMKI01000031">
    <property type="protein sequence ID" value="KEJ92394.1"/>
    <property type="molecule type" value="Genomic_DNA"/>
</dbReference>
<dbReference type="SUPFAM" id="SSF55874">
    <property type="entry name" value="ATPase domain of HSP90 chaperone/DNA topoisomerase II/histidine kinase"/>
    <property type="match status" value="1"/>
</dbReference>
<name>A0A073IRI5_9BACT</name>
<dbReference type="RefSeq" id="WP_051682735.1">
    <property type="nucleotide sequence ID" value="NZ_JMKI01000031.1"/>
</dbReference>
<gene>
    <name evidence="6" type="ORF">EH55_05180</name>
</gene>
<dbReference type="InterPro" id="IPR036890">
    <property type="entry name" value="HATPase_C_sf"/>
</dbReference>
<dbReference type="PROSITE" id="PS50109">
    <property type="entry name" value="HIS_KIN"/>
    <property type="match status" value="1"/>
</dbReference>